<evidence type="ECO:0000313" key="1">
    <source>
        <dbReference type="EMBL" id="KPL70579.1"/>
    </source>
</evidence>
<reference evidence="1 2" key="1">
    <citation type="submission" date="2015-07" db="EMBL/GenBank/DDBJ databases">
        <title>Genome sequence of Leptolinea tardivitalis DSM 16556.</title>
        <authorList>
            <person name="Hemp J."/>
            <person name="Ward L.M."/>
            <person name="Pace L.A."/>
            <person name="Fischer W.W."/>
        </authorList>
    </citation>
    <scope>NUCLEOTIDE SEQUENCE [LARGE SCALE GENOMIC DNA]</scope>
    <source>
        <strain evidence="1 2">YMTK-2</strain>
    </source>
</reference>
<dbReference type="InterPro" id="IPR016155">
    <property type="entry name" value="Mopterin_synth/thiamin_S_b"/>
</dbReference>
<protein>
    <recommendedName>
        <fullName evidence="3">Molybdenum cofactor biosynthesis protein MoaD</fullName>
    </recommendedName>
</protein>
<evidence type="ECO:0000313" key="2">
    <source>
        <dbReference type="Proteomes" id="UP000050430"/>
    </source>
</evidence>
<proteinExistence type="predicted"/>
<sequence>MVNINLHAVFSVETGVKKFRLDIPEGTPAGKAILQIVALYPALRKYWITEDNGLSEHVFVVLNGKDIYTYPEGLQTLLTAEDTLDFFSPLAGG</sequence>
<keyword evidence="2" id="KW-1185">Reference proteome</keyword>
<dbReference type="RefSeq" id="WP_062422483.1">
    <property type="nucleotide sequence ID" value="NZ_BBYA01000010.1"/>
</dbReference>
<accession>A0A0P6WP90</accession>
<dbReference type="CDD" id="cd17505">
    <property type="entry name" value="Ubl_SAMP1_like"/>
    <property type="match status" value="1"/>
</dbReference>
<dbReference type="Proteomes" id="UP000050430">
    <property type="component" value="Unassembled WGS sequence"/>
</dbReference>
<dbReference type="EMBL" id="LGCK01000014">
    <property type="protein sequence ID" value="KPL70579.1"/>
    <property type="molecule type" value="Genomic_DNA"/>
</dbReference>
<name>A0A0P6WP90_9CHLR</name>
<organism evidence="1 2">
    <name type="scientific">Leptolinea tardivitalis</name>
    <dbReference type="NCBI Taxonomy" id="229920"/>
    <lineage>
        <taxon>Bacteria</taxon>
        <taxon>Bacillati</taxon>
        <taxon>Chloroflexota</taxon>
        <taxon>Anaerolineae</taxon>
        <taxon>Anaerolineales</taxon>
        <taxon>Anaerolineaceae</taxon>
        <taxon>Leptolinea</taxon>
    </lineage>
</organism>
<comment type="caution">
    <text evidence="1">The sequence shown here is derived from an EMBL/GenBank/DDBJ whole genome shotgun (WGS) entry which is preliminary data.</text>
</comment>
<gene>
    <name evidence="1" type="ORF">ADM99_15825</name>
</gene>
<dbReference type="Gene3D" id="3.10.20.30">
    <property type="match status" value="1"/>
</dbReference>
<dbReference type="AlphaFoldDB" id="A0A0P6WP90"/>
<dbReference type="STRING" id="229920.ADM99_15825"/>
<dbReference type="SUPFAM" id="SSF54285">
    <property type="entry name" value="MoaD/ThiS"/>
    <property type="match status" value="1"/>
</dbReference>
<dbReference type="InterPro" id="IPR012675">
    <property type="entry name" value="Beta-grasp_dom_sf"/>
</dbReference>
<evidence type="ECO:0008006" key="3">
    <source>
        <dbReference type="Google" id="ProtNLM"/>
    </source>
</evidence>